<keyword evidence="3" id="KW-1185">Reference proteome</keyword>
<dbReference type="NCBIfam" id="TIGR03083">
    <property type="entry name" value="maleylpyruvate isomerase family mycothiol-dependent enzyme"/>
    <property type="match status" value="1"/>
</dbReference>
<proteinExistence type="predicted"/>
<dbReference type="Gene3D" id="1.20.120.450">
    <property type="entry name" value="dinb family like domain"/>
    <property type="match status" value="1"/>
</dbReference>
<dbReference type="RefSeq" id="WP_338249877.1">
    <property type="nucleotide sequence ID" value="NZ_BSRI01000001.1"/>
</dbReference>
<dbReference type="SUPFAM" id="SSF109854">
    <property type="entry name" value="DinB/YfiT-like putative metalloenzymes"/>
    <property type="match status" value="1"/>
</dbReference>
<dbReference type="InterPro" id="IPR017517">
    <property type="entry name" value="Maleyloyr_isom"/>
</dbReference>
<gene>
    <name evidence="2" type="ORF">KDH_23360</name>
</gene>
<feature type="domain" description="Mycothiol-dependent maleylpyruvate isomerase metal-binding" evidence="1">
    <location>
        <begin position="15"/>
        <end position="154"/>
    </location>
</feature>
<dbReference type="InterPro" id="IPR024344">
    <property type="entry name" value="MDMPI_metal-binding"/>
</dbReference>
<reference evidence="2 3" key="1">
    <citation type="submission" date="2023-02" db="EMBL/GenBank/DDBJ databases">
        <title>Dictyobacter halimunensis sp. nov., a new member of the class Ktedonobacteria from forest soil in a geothermal area.</title>
        <authorList>
            <person name="Rachmania M.K."/>
            <person name="Ningsih F."/>
            <person name="Sakai Y."/>
            <person name="Yabe S."/>
            <person name="Yokota A."/>
            <person name="Sjamsuridzal W."/>
        </authorList>
    </citation>
    <scope>NUCLEOTIDE SEQUENCE [LARGE SCALE GENOMIC DNA]</scope>
    <source>
        <strain evidence="2 3">S3.2.2.5</strain>
    </source>
</reference>
<organism evidence="2 3">
    <name type="scientific">Dictyobacter halimunensis</name>
    <dbReference type="NCBI Taxonomy" id="3026934"/>
    <lineage>
        <taxon>Bacteria</taxon>
        <taxon>Bacillati</taxon>
        <taxon>Chloroflexota</taxon>
        <taxon>Ktedonobacteria</taxon>
        <taxon>Ktedonobacterales</taxon>
        <taxon>Dictyobacteraceae</taxon>
        <taxon>Dictyobacter</taxon>
    </lineage>
</organism>
<dbReference type="EMBL" id="BSRI01000001">
    <property type="protein sequence ID" value="GLV55492.1"/>
    <property type="molecule type" value="Genomic_DNA"/>
</dbReference>
<dbReference type="Pfam" id="PF11716">
    <property type="entry name" value="MDMPI_N"/>
    <property type="match status" value="1"/>
</dbReference>
<protein>
    <recommendedName>
        <fullName evidence="1">Mycothiol-dependent maleylpyruvate isomerase metal-binding domain-containing protein</fullName>
    </recommendedName>
</protein>
<sequence>MKPVEPVITVDLFEPLLDRLLQLLRQLSPEEWQRPTACEGWSVKDIALHLLGDEVGKLSGGRDKDTSGRLKPGPDFVSQINAHNAIWVEATRRISTRLLCELLDSTGHEVVQYFKSLPLMELGGPVSWAGPEPAPIWFDVAREYTERWHHQQHIREALQRPGLTEATFLAPVLDTFVRALPYTYRAVEAPEHTVIHLQVTGEAGRSWFLMRDHAGWSLFTSTDFEPAVTITIDQQTTWRLLTRGLARDQALANATIQGDTALALPFFNAVSIIA</sequence>
<evidence type="ECO:0000313" key="2">
    <source>
        <dbReference type="EMBL" id="GLV55492.1"/>
    </source>
</evidence>
<comment type="caution">
    <text evidence="2">The sequence shown here is derived from an EMBL/GenBank/DDBJ whole genome shotgun (WGS) entry which is preliminary data.</text>
</comment>
<accession>A0ABQ6FSW4</accession>
<dbReference type="InterPro" id="IPR034660">
    <property type="entry name" value="DinB/YfiT-like"/>
</dbReference>
<dbReference type="Proteomes" id="UP001344906">
    <property type="component" value="Unassembled WGS sequence"/>
</dbReference>
<name>A0ABQ6FSW4_9CHLR</name>
<evidence type="ECO:0000259" key="1">
    <source>
        <dbReference type="Pfam" id="PF11716"/>
    </source>
</evidence>
<evidence type="ECO:0000313" key="3">
    <source>
        <dbReference type="Proteomes" id="UP001344906"/>
    </source>
</evidence>